<dbReference type="EMBL" id="RJVU01042598">
    <property type="protein sequence ID" value="ROL45235.1"/>
    <property type="molecule type" value="Genomic_DNA"/>
</dbReference>
<accession>A0A3N0YG65</accession>
<comment type="caution">
    <text evidence="2">The sequence shown here is derived from an EMBL/GenBank/DDBJ whole genome shotgun (WGS) entry which is preliminary data.</text>
</comment>
<proteinExistence type="predicted"/>
<dbReference type="AlphaFoldDB" id="A0A3N0YG65"/>
<organism evidence="2 3">
    <name type="scientific">Anabarilius grahami</name>
    <name type="common">Kanglang fish</name>
    <name type="synonym">Barilius grahami</name>
    <dbReference type="NCBI Taxonomy" id="495550"/>
    <lineage>
        <taxon>Eukaryota</taxon>
        <taxon>Metazoa</taxon>
        <taxon>Chordata</taxon>
        <taxon>Craniata</taxon>
        <taxon>Vertebrata</taxon>
        <taxon>Euteleostomi</taxon>
        <taxon>Actinopterygii</taxon>
        <taxon>Neopterygii</taxon>
        <taxon>Teleostei</taxon>
        <taxon>Ostariophysi</taxon>
        <taxon>Cypriniformes</taxon>
        <taxon>Xenocyprididae</taxon>
        <taxon>Xenocypridinae</taxon>
        <taxon>Xenocypridinae incertae sedis</taxon>
        <taxon>Anabarilius</taxon>
    </lineage>
</organism>
<sequence>MSRKHKNGAEENLAKSVVNPGVSHESEQDQSDMQIDPPCDGGDEQEIYPQIADESQG</sequence>
<name>A0A3N0YG65_ANAGA</name>
<keyword evidence="3" id="KW-1185">Reference proteome</keyword>
<evidence type="ECO:0000313" key="3">
    <source>
        <dbReference type="Proteomes" id="UP000281406"/>
    </source>
</evidence>
<gene>
    <name evidence="2" type="ORF">DPX16_17846</name>
</gene>
<dbReference type="Proteomes" id="UP000281406">
    <property type="component" value="Unassembled WGS sequence"/>
</dbReference>
<evidence type="ECO:0000313" key="2">
    <source>
        <dbReference type="EMBL" id="ROL45235.1"/>
    </source>
</evidence>
<feature type="region of interest" description="Disordered" evidence="1">
    <location>
        <begin position="1"/>
        <end position="57"/>
    </location>
</feature>
<reference evidence="2 3" key="1">
    <citation type="submission" date="2018-10" db="EMBL/GenBank/DDBJ databases">
        <title>Genome assembly for a Yunnan-Guizhou Plateau 3E fish, Anabarilius grahami (Regan), and its evolutionary and genetic applications.</title>
        <authorList>
            <person name="Jiang W."/>
        </authorList>
    </citation>
    <scope>NUCLEOTIDE SEQUENCE [LARGE SCALE GENOMIC DNA]</scope>
    <source>
        <strain evidence="2">AG-KIZ</strain>
        <tissue evidence="2">Muscle</tissue>
    </source>
</reference>
<protein>
    <submittedName>
        <fullName evidence="2">Uncharacterized protein</fullName>
    </submittedName>
</protein>
<evidence type="ECO:0000256" key="1">
    <source>
        <dbReference type="SAM" id="MobiDB-lite"/>
    </source>
</evidence>